<feature type="domain" description="SecDF P1 head subdomain" evidence="8">
    <location>
        <begin position="170"/>
        <end position="271"/>
    </location>
</feature>
<evidence type="ECO:0000313" key="9">
    <source>
        <dbReference type="EMBL" id="PZO50882.1"/>
    </source>
</evidence>
<dbReference type="InterPro" id="IPR022813">
    <property type="entry name" value="SecD/SecF_arch_bac"/>
</dbReference>
<accession>A0A2W4X2T2</accession>
<sequence>MTQSLTQILPRALLTAVVISGVACTTQTKDYTEVTMQASAFEGGAGLNLQSLNSTKAILENRLADLDIEPSEVEIIEPNKILVRLPQTADAAATQALLTSTGQLYLRQQKADTKADLTKGIEELQRLLVAQNTLLQTNQQAEAEALQPQIDRTRALIGDLFEPSQLNSEMLASEMPVEAKAVAGADSHTWDVKIWLNAQGADILADKTKALAGTDRAIGIFLDEVLLSAPLVDAAFAKTGITGGEALIAGSFTREAANILAVQLSNGALPVRLEKVESN</sequence>
<dbReference type="PANTHER" id="PTHR30081">
    <property type="entry name" value="PROTEIN-EXPORT MEMBRANE PROTEIN SEC"/>
    <property type="match status" value="1"/>
</dbReference>
<keyword evidence="7" id="KW-0472">Membrane</keyword>
<protein>
    <recommendedName>
        <fullName evidence="8">SecDF P1 head subdomain domain-containing protein</fullName>
    </recommendedName>
</protein>
<proteinExistence type="predicted"/>
<evidence type="ECO:0000256" key="6">
    <source>
        <dbReference type="ARBA" id="ARBA00023010"/>
    </source>
</evidence>
<evidence type="ECO:0000256" key="4">
    <source>
        <dbReference type="ARBA" id="ARBA00022927"/>
    </source>
</evidence>
<dbReference type="Pfam" id="PF22599">
    <property type="entry name" value="SecDF_P1_head"/>
    <property type="match status" value="1"/>
</dbReference>
<evidence type="ECO:0000256" key="1">
    <source>
        <dbReference type="ARBA" id="ARBA00022448"/>
    </source>
</evidence>
<dbReference type="PANTHER" id="PTHR30081:SF1">
    <property type="entry name" value="PROTEIN TRANSLOCASE SUBUNIT SECD"/>
    <property type="match status" value="1"/>
</dbReference>
<keyword evidence="6" id="KW-0811">Translocation</keyword>
<keyword evidence="1" id="KW-0813">Transport</keyword>
<dbReference type="AlphaFoldDB" id="A0A2W4X2T2"/>
<keyword evidence="2" id="KW-1003">Cell membrane</keyword>
<keyword evidence="5" id="KW-1133">Transmembrane helix</keyword>
<evidence type="ECO:0000256" key="5">
    <source>
        <dbReference type="ARBA" id="ARBA00022989"/>
    </source>
</evidence>
<dbReference type="InterPro" id="IPR054384">
    <property type="entry name" value="SecDF_P1_head"/>
</dbReference>
<evidence type="ECO:0000313" key="10">
    <source>
        <dbReference type="Proteomes" id="UP000249794"/>
    </source>
</evidence>
<dbReference type="Gene3D" id="3.30.70.3400">
    <property type="match status" value="1"/>
</dbReference>
<dbReference type="GO" id="GO:0005886">
    <property type="term" value="C:plasma membrane"/>
    <property type="evidence" value="ECO:0007669"/>
    <property type="project" value="TreeGrafter"/>
</dbReference>
<keyword evidence="3" id="KW-0812">Transmembrane</keyword>
<organism evidence="9 10">
    <name type="scientific">Phormidesmis priestleyi</name>
    <dbReference type="NCBI Taxonomy" id="268141"/>
    <lineage>
        <taxon>Bacteria</taxon>
        <taxon>Bacillati</taxon>
        <taxon>Cyanobacteriota</taxon>
        <taxon>Cyanophyceae</taxon>
        <taxon>Leptolyngbyales</taxon>
        <taxon>Leptolyngbyaceae</taxon>
        <taxon>Phormidesmis</taxon>
    </lineage>
</organism>
<comment type="caution">
    <text evidence="9">The sequence shown here is derived from an EMBL/GenBank/DDBJ whole genome shotgun (WGS) entry which is preliminary data.</text>
</comment>
<dbReference type="GO" id="GO:0015031">
    <property type="term" value="P:protein transport"/>
    <property type="evidence" value="ECO:0007669"/>
    <property type="project" value="UniProtKB-KW"/>
</dbReference>
<evidence type="ECO:0000259" key="8">
    <source>
        <dbReference type="Pfam" id="PF22599"/>
    </source>
</evidence>
<evidence type="ECO:0000256" key="2">
    <source>
        <dbReference type="ARBA" id="ARBA00022475"/>
    </source>
</evidence>
<dbReference type="Gene3D" id="3.30.1360.200">
    <property type="match status" value="1"/>
</dbReference>
<reference evidence="10" key="1">
    <citation type="submission" date="2018-04" db="EMBL/GenBank/DDBJ databases">
        <authorList>
            <person name="Cornet L."/>
        </authorList>
    </citation>
    <scope>NUCLEOTIDE SEQUENCE [LARGE SCALE GENOMIC DNA]</scope>
</reference>
<evidence type="ECO:0000256" key="7">
    <source>
        <dbReference type="ARBA" id="ARBA00023136"/>
    </source>
</evidence>
<dbReference type="Proteomes" id="UP000249794">
    <property type="component" value="Unassembled WGS sequence"/>
</dbReference>
<reference evidence="9 10" key="2">
    <citation type="submission" date="2018-06" db="EMBL/GenBank/DDBJ databases">
        <title>Metagenomic assembly of (sub)arctic Cyanobacteria and their associated microbiome from non-axenic cultures.</title>
        <authorList>
            <person name="Baurain D."/>
        </authorList>
    </citation>
    <scope>NUCLEOTIDE SEQUENCE [LARGE SCALE GENOMIC DNA]</scope>
    <source>
        <strain evidence="9">ULC027bin1</strain>
    </source>
</reference>
<dbReference type="EMBL" id="QBMP01000180">
    <property type="protein sequence ID" value="PZO50882.1"/>
    <property type="molecule type" value="Genomic_DNA"/>
</dbReference>
<keyword evidence="4" id="KW-0653">Protein transport</keyword>
<name>A0A2W4X2T2_9CYAN</name>
<evidence type="ECO:0000256" key="3">
    <source>
        <dbReference type="ARBA" id="ARBA00022692"/>
    </source>
</evidence>
<gene>
    <name evidence="9" type="ORF">DCF15_15445</name>
</gene>